<evidence type="ECO:0000313" key="1">
    <source>
        <dbReference type="EMBL" id="CAG8772802.1"/>
    </source>
</evidence>
<protein>
    <submittedName>
        <fullName evidence="1">16419_t:CDS:1</fullName>
    </submittedName>
</protein>
<organism evidence="1 2">
    <name type="scientific">Funneliformis caledonium</name>
    <dbReference type="NCBI Taxonomy" id="1117310"/>
    <lineage>
        <taxon>Eukaryota</taxon>
        <taxon>Fungi</taxon>
        <taxon>Fungi incertae sedis</taxon>
        <taxon>Mucoromycota</taxon>
        <taxon>Glomeromycotina</taxon>
        <taxon>Glomeromycetes</taxon>
        <taxon>Glomerales</taxon>
        <taxon>Glomeraceae</taxon>
        <taxon>Funneliformis</taxon>
    </lineage>
</organism>
<comment type="caution">
    <text evidence="1">The sequence shown here is derived from an EMBL/GenBank/DDBJ whole genome shotgun (WGS) entry which is preliminary data.</text>
</comment>
<keyword evidence="2" id="KW-1185">Reference proteome</keyword>
<dbReference type="EMBL" id="CAJVPQ010028327">
    <property type="protein sequence ID" value="CAG8772802.1"/>
    <property type="molecule type" value="Genomic_DNA"/>
</dbReference>
<dbReference type="OrthoDB" id="2444796at2759"/>
<sequence>IPISMRGKHQKIKSLLGNEDIHQMITEYLWSVGCDVTVNGFKTYIEQEVFPSVGIERKKTISDNTARAWLKYFGWEFH</sequence>
<gene>
    <name evidence="1" type="ORF">FCALED_LOCUS17642</name>
</gene>
<name>A0A9N9JAT8_9GLOM</name>
<dbReference type="AlphaFoldDB" id="A0A9N9JAT8"/>
<evidence type="ECO:0000313" key="2">
    <source>
        <dbReference type="Proteomes" id="UP000789570"/>
    </source>
</evidence>
<feature type="non-terminal residue" evidence="1">
    <location>
        <position position="1"/>
    </location>
</feature>
<proteinExistence type="predicted"/>
<accession>A0A9N9JAT8</accession>
<feature type="non-terminal residue" evidence="1">
    <location>
        <position position="78"/>
    </location>
</feature>
<dbReference type="Proteomes" id="UP000789570">
    <property type="component" value="Unassembled WGS sequence"/>
</dbReference>
<reference evidence="1" key="1">
    <citation type="submission" date="2021-06" db="EMBL/GenBank/DDBJ databases">
        <authorList>
            <person name="Kallberg Y."/>
            <person name="Tangrot J."/>
            <person name="Rosling A."/>
        </authorList>
    </citation>
    <scope>NUCLEOTIDE SEQUENCE</scope>
    <source>
        <strain evidence="1">UK204</strain>
    </source>
</reference>